<keyword evidence="1" id="KW-0732">Signal</keyword>
<dbReference type="Proteomes" id="UP001321760">
    <property type="component" value="Unassembled WGS sequence"/>
</dbReference>
<gene>
    <name evidence="2" type="ORF">QBC34DRAFT_426132</name>
</gene>
<dbReference type="AlphaFoldDB" id="A0AAV9GK24"/>
<evidence type="ECO:0000256" key="1">
    <source>
        <dbReference type="SAM" id="SignalP"/>
    </source>
</evidence>
<protein>
    <submittedName>
        <fullName evidence="2">Uncharacterized protein</fullName>
    </submittedName>
</protein>
<name>A0AAV9GK24_9PEZI</name>
<reference evidence="2" key="1">
    <citation type="journal article" date="2023" name="Mol. Phylogenet. Evol.">
        <title>Genome-scale phylogeny and comparative genomics of the fungal order Sordariales.</title>
        <authorList>
            <person name="Hensen N."/>
            <person name="Bonometti L."/>
            <person name="Westerberg I."/>
            <person name="Brannstrom I.O."/>
            <person name="Guillou S."/>
            <person name="Cros-Aarteil S."/>
            <person name="Calhoun S."/>
            <person name="Haridas S."/>
            <person name="Kuo A."/>
            <person name="Mondo S."/>
            <person name="Pangilinan J."/>
            <person name="Riley R."/>
            <person name="LaButti K."/>
            <person name="Andreopoulos B."/>
            <person name="Lipzen A."/>
            <person name="Chen C."/>
            <person name="Yan M."/>
            <person name="Daum C."/>
            <person name="Ng V."/>
            <person name="Clum A."/>
            <person name="Steindorff A."/>
            <person name="Ohm R.A."/>
            <person name="Martin F."/>
            <person name="Silar P."/>
            <person name="Natvig D.O."/>
            <person name="Lalanne C."/>
            <person name="Gautier V."/>
            <person name="Ament-Velasquez S.L."/>
            <person name="Kruys A."/>
            <person name="Hutchinson M.I."/>
            <person name="Powell A.J."/>
            <person name="Barry K."/>
            <person name="Miller A.N."/>
            <person name="Grigoriev I.V."/>
            <person name="Debuchy R."/>
            <person name="Gladieux P."/>
            <person name="Hiltunen Thoren M."/>
            <person name="Johannesson H."/>
        </authorList>
    </citation>
    <scope>NUCLEOTIDE SEQUENCE</scope>
    <source>
        <strain evidence="2">PSN243</strain>
    </source>
</reference>
<evidence type="ECO:0000313" key="2">
    <source>
        <dbReference type="EMBL" id="KAK4448691.1"/>
    </source>
</evidence>
<feature type="signal peptide" evidence="1">
    <location>
        <begin position="1"/>
        <end position="18"/>
    </location>
</feature>
<proteinExistence type="predicted"/>
<reference evidence="2" key="2">
    <citation type="submission" date="2023-05" db="EMBL/GenBank/DDBJ databases">
        <authorList>
            <consortium name="Lawrence Berkeley National Laboratory"/>
            <person name="Steindorff A."/>
            <person name="Hensen N."/>
            <person name="Bonometti L."/>
            <person name="Westerberg I."/>
            <person name="Brannstrom I.O."/>
            <person name="Guillou S."/>
            <person name="Cros-Aarteil S."/>
            <person name="Calhoun S."/>
            <person name="Haridas S."/>
            <person name="Kuo A."/>
            <person name="Mondo S."/>
            <person name="Pangilinan J."/>
            <person name="Riley R."/>
            <person name="Labutti K."/>
            <person name="Andreopoulos B."/>
            <person name="Lipzen A."/>
            <person name="Chen C."/>
            <person name="Yanf M."/>
            <person name="Daum C."/>
            <person name="Ng V."/>
            <person name="Clum A."/>
            <person name="Ohm R."/>
            <person name="Martin F."/>
            <person name="Silar P."/>
            <person name="Natvig D."/>
            <person name="Lalanne C."/>
            <person name="Gautier V."/>
            <person name="Ament-Velasquez S.L."/>
            <person name="Kruys A."/>
            <person name="Hutchinson M.I."/>
            <person name="Powell A.J."/>
            <person name="Barry K."/>
            <person name="Miller A.N."/>
            <person name="Grigoriev I.V."/>
            <person name="Debuchy R."/>
            <person name="Gladieux P."/>
            <person name="Thoren M.H."/>
            <person name="Johannesson H."/>
        </authorList>
    </citation>
    <scope>NUCLEOTIDE SEQUENCE</scope>
    <source>
        <strain evidence="2">PSN243</strain>
    </source>
</reference>
<sequence>MKATMAIILTIAAALASASPSPNKAASLPDIAARQDCTYNCLCNDDKDPESELPDPDTAPCCASAGGSLGNGGTNFARCCGRSGGFTCFQSGNQCPPVTVVIGFWELGRDPTRLIDRVICKDCVFDF</sequence>
<evidence type="ECO:0000313" key="3">
    <source>
        <dbReference type="Proteomes" id="UP001321760"/>
    </source>
</evidence>
<organism evidence="2 3">
    <name type="scientific">Podospora aff. communis PSN243</name>
    <dbReference type="NCBI Taxonomy" id="3040156"/>
    <lineage>
        <taxon>Eukaryota</taxon>
        <taxon>Fungi</taxon>
        <taxon>Dikarya</taxon>
        <taxon>Ascomycota</taxon>
        <taxon>Pezizomycotina</taxon>
        <taxon>Sordariomycetes</taxon>
        <taxon>Sordariomycetidae</taxon>
        <taxon>Sordariales</taxon>
        <taxon>Podosporaceae</taxon>
        <taxon>Podospora</taxon>
    </lineage>
</organism>
<comment type="caution">
    <text evidence="2">The sequence shown here is derived from an EMBL/GenBank/DDBJ whole genome shotgun (WGS) entry which is preliminary data.</text>
</comment>
<dbReference type="EMBL" id="MU865941">
    <property type="protein sequence ID" value="KAK4448691.1"/>
    <property type="molecule type" value="Genomic_DNA"/>
</dbReference>
<accession>A0AAV9GK24</accession>
<feature type="chain" id="PRO_5043911484" evidence="1">
    <location>
        <begin position="19"/>
        <end position="127"/>
    </location>
</feature>
<keyword evidence="3" id="KW-1185">Reference proteome</keyword>